<organism evidence="2 3">
    <name type="scientific">Oceanidesulfovibrio indonesiensis</name>
    <dbReference type="NCBI Taxonomy" id="54767"/>
    <lineage>
        <taxon>Bacteria</taxon>
        <taxon>Pseudomonadati</taxon>
        <taxon>Thermodesulfobacteriota</taxon>
        <taxon>Desulfovibrionia</taxon>
        <taxon>Desulfovibrionales</taxon>
        <taxon>Desulfovibrionaceae</taxon>
        <taxon>Oceanidesulfovibrio</taxon>
    </lineage>
</organism>
<dbReference type="Pfam" id="PF07332">
    <property type="entry name" value="Phage_holin_3_6"/>
    <property type="match status" value="1"/>
</dbReference>
<name>A0A7M3MC38_9BACT</name>
<dbReference type="InterPro" id="IPR009937">
    <property type="entry name" value="Phage_holin_3_6"/>
</dbReference>
<reference evidence="2 3" key="1">
    <citation type="submission" date="2018-06" db="EMBL/GenBank/DDBJ databases">
        <title>Complete genome of Desulfovibrio indonesiensis P37SLT.</title>
        <authorList>
            <person name="Crispim J.S."/>
            <person name="Vidigal P.M.P."/>
            <person name="Silva L.C.F."/>
            <person name="Laguardia C.N."/>
            <person name="Araujo L.C."/>
            <person name="Dias R.S."/>
            <person name="Sousa M.P."/>
            <person name="Paula S.O."/>
            <person name="Silva C."/>
        </authorList>
    </citation>
    <scope>NUCLEOTIDE SEQUENCE [LARGE SCALE GENOMIC DNA]</scope>
    <source>
        <strain evidence="2 3">P37SLT</strain>
    </source>
</reference>
<comment type="caution">
    <text evidence="2">The sequence shown here is derived from an EMBL/GenBank/DDBJ whole genome shotgun (WGS) entry which is preliminary data.</text>
</comment>
<dbReference type="OrthoDB" id="198068at2"/>
<dbReference type="RefSeq" id="WP_144303927.1">
    <property type="nucleotide sequence ID" value="NZ_QMIE01000014.1"/>
</dbReference>
<keyword evidence="3" id="KW-1185">Reference proteome</keyword>
<dbReference type="EMBL" id="QMIE01000014">
    <property type="protein sequence ID" value="TVM15886.1"/>
    <property type="molecule type" value="Genomic_DNA"/>
</dbReference>
<keyword evidence="1" id="KW-0472">Membrane</keyword>
<feature type="transmembrane region" description="Helical" evidence="1">
    <location>
        <begin position="87"/>
        <end position="108"/>
    </location>
</feature>
<dbReference type="Proteomes" id="UP000448292">
    <property type="component" value="Unassembled WGS sequence"/>
</dbReference>
<protein>
    <submittedName>
        <fullName evidence="2">Phage holin family protein</fullName>
    </submittedName>
</protein>
<evidence type="ECO:0000313" key="2">
    <source>
        <dbReference type="EMBL" id="TVM15886.1"/>
    </source>
</evidence>
<feature type="transmembrane region" description="Helical" evidence="1">
    <location>
        <begin position="55"/>
        <end position="81"/>
    </location>
</feature>
<sequence>MSRSMPGPLESALASILEAPEHARRAVRLILALGRNRVELLGVEAREESLFLLRLLILAAAAFLFLALAVVVGTFTVIYAVGPEHRLTALLAATALFALTGIVLALVARARASKARLPFSQTVEELRKDEECL</sequence>
<evidence type="ECO:0000256" key="1">
    <source>
        <dbReference type="SAM" id="Phobius"/>
    </source>
</evidence>
<gene>
    <name evidence="2" type="ORF">DPQ33_14375</name>
</gene>
<proteinExistence type="predicted"/>
<dbReference type="AlphaFoldDB" id="A0A7M3MC38"/>
<accession>A0A7M3MC38</accession>
<evidence type="ECO:0000313" key="3">
    <source>
        <dbReference type="Proteomes" id="UP000448292"/>
    </source>
</evidence>
<keyword evidence="1" id="KW-1133">Transmembrane helix</keyword>
<keyword evidence="1" id="KW-0812">Transmembrane</keyword>